<dbReference type="GO" id="GO:0004497">
    <property type="term" value="F:monooxygenase activity"/>
    <property type="evidence" value="ECO:0007669"/>
    <property type="project" value="UniProtKB-KW"/>
</dbReference>
<dbReference type="InterPro" id="IPR036396">
    <property type="entry name" value="Cyt_P450_sf"/>
</dbReference>
<evidence type="ECO:0000256" key="2">
    <source>
        <dbReference type="ARBA" id="ARBA00010617"/>
    </source>
</evidence>
<dbReference type="InterPro" id="IPR050121">
    <property type="entry name" value="Cytochrome_P450_monoxygenase"/>
</dbReference>
<dbReference type="GO" id="GO:0020037">
    <property type="term" value="F:heme binding"/>
    <property type="evidence" value="ECO:0007669"/>
    <property type="project" value="InterPro"/>
</dbReference>
<keyword evidence="6" id="KW-0560">Oxidoreductase</keyword>
<name>A0A8H7Q924_9FUNG</name>
<keyword evidence="3 5" id="KW-0479">Metal-binding</keyword>
<dbReference type="Pfam" id="PF00067">
    <property type="entry name" value="p450"/>
    <property type="match status" value="1"/>
</dbReference>
<dbReference type="InterPro" id="IPR001128">
    <property type="entry name" value="Cyt_P450"/>
</dbReference>
<dbReference type="GO" id="GO:0005506">
    <property type="term" value="F:iron ion binding"/>
    <property type="evidence" value="ECO:0007669"/>
    <property type="project" value="InterPro"/>
</dbReference>
<dbReference type="Gene3D" id="1.10.630.10">
    <property type="entry name" value="Cytochrome P450"/>
    <property type="match status" value="1"/>
</dbReference>
<evidence type="ECO:0000313" key="8">
    <source>
        <dbReference type="Proteomes" id="UP000612746"/>
    </source>
</evidence>
<dbReference type="OrthoDB" id="1470350at2759"/>
<comment type="cofactor">
    <cofactor evidence="1 5">
        <name>heme</name>
        <dbReference type="ChEBI" id="CHEBI:30413"/>
    </cofactor>
</comment>
<evidence type="ECO:0000256" key="5">
    <source>
        <dbReference type="PIRSR" id="PIRSR602401-1"/>
    </source>
</evidence>
<keyword evidence="6" id="KW-0503">Monooxygenase</keyword>
<gene>
    <name evidence="7" type="ORF">INT44_003234</name>
</gene>
<dbReference type="CDD" id="cd00302">
    <property type="entry name" value="cytochrome_P450"/>
    <property type="match status" value="1"/>
</dbReference>
<dbReference type="PANTHER" id="PTHR24305">
    <property type="entry name" value="CYTOCHROME P450"/>
    <property type="match status" value="1"/>
</dbReference>
<comment type="caution">
    <text evidence="7">The sequence shown here is derived from an EMBL/GenBank/DDBJ whole genome shotgun (WGS) entry which is preliminary data.</text>
</comment>
<keyword evidence="4 5" id="KW-0408">Iron</keyword>
<keyword evidence="8" id="KW-1185">Reference proteome</keyword>
<dbReference type="SUPFAM" id="SSF48264">
    <property type="entry name" value="Cytochrome P450"/>
    <property type="match status" value="1"/>
</dbReference>
<dbReference type="AlphaFoldDB" id="A0A8H7Q924"/>
<dbReference type="EMBL" id="JAEPRA010000004">
    <property type="protein sequence ID" value="KAG2187006.1"/>
    <property type="molecule type" value="Genomic_DNA"/>
</dbReference>
<evidence type="ECO:0000256" key="1">
    <source>
        <dbReference type="ARBA" id="ARBA00001971"/>
    </source>
</evidence>
<comment type="similarity">
    <text evidence="2 6">Belongs to the cytochrome P450 family.</text>
</comment>
<sequence>MLTLSSSMLAGSQSNETFIKAASITAATLLASYALYRTLAPKGPFDHLPQSKFVPPHSYIYDHEQRDQDIYQEYPPFEKVALAGATGLLVNDPKYAHQALLRQDRYKPGHLYGRSPLISYFHSVLIGGANIANATGEDWKHRRDLLVPHFQGRVLIPELFPFILKSTMELVEEIRAHNGKPIDMDERFVTLTADIICEYIFGGVPDDGHLVFDNFGRPATAIATIKLQHILKVFGIKGKALLEIERNSNIIRGVIRGVKHGDRKRHNGSPTLVEEMLKLEEFQGPAGEERLVHELLIMIMAGHDTTAHSLTMLFYVLALHPECQQKIREEVNVIVPDDESISASDIGKLKYTSAAIRESMRLHPVLSSILLHAYEDTSLGNIEIPKGSNIEIPQVRIQRDPEVFKKPLAFKPERWLEEDLELQGDLEKVHGGKSQMTNAFLAFSQGTHSCLGMNLANLELRVVTALLVKHFDIRYNGPVPEQIGFILRAKESPLIEMHPRTSN</sequence>
<feature type="binding site" description="axial binding residue" evidence="5">
    <location>
        <position position="450"/>
    </location>
    <ligand>
        <name>heme</name>
        <dbReference type="ChEBI" id="CHEBI:30413"/>
    </ligand>
    <ligandPart>
        <name>Fe</name>
        <dbReference type="ChEBI" id="CHEBI:18248"/>
    </ligandPart>
</feature>
<keyword evidence="5 6" id="KW-0349">Heme</keyword>
<evidence type="ECO:0000256" key="3">
    <source>
        <dbReference type="ARBA" id="ARBA00022723"/>
    </source>
</evidence>
<dbReference type="PRINTS" id="PR00463">
    <property type="entry name" value="EP450I"/>
</dbReference>
<evidence type="ECO:0000256" key="4">
    <source>
        <dbReference type="ARBA" id="ARBA00023004"/>
    </source>
</evidence>
<dbReference type="GO" id="GO:0016705">
    <property type="term" value="F:oxidoreductase activity, acting on paired donors, with incorporation or reduction of molecular oxygen"/>
    <property type="evidence" value="ECO:0007669"/>
    <property type="project" value="InterPro"/>
</dbReference>
<accession>A0A8H7Q924</accession>
<evidence type="ECO:0000256" key="6">
    <source>
        <dbReference type="RuleBase" id="RU000461"/>
    </source>
</evidence>
<dbReference type="PANTHER" id="PTHR24305:SF166">
    <property type="entry name" value="CYTOCHROME P450 12A4, MITOCHONDRIAL-RELATED"/>
    <property type="match status" value="1"/>
</dbReference>
<organism evidence="7 8">
    <name type="scientific">Umbelopsis vinacea</name>
    <dbReference type="NCBI Taxonomy" id="44442"/>
    <lineage>
        <taxon>Eukaryota</taxon>
        <taxon>Fungi</taxon>
        <taxon>Fungi incertae sedis</taxon>
        <taxon>Mucoromycota</taxon>
        <taxon>Mucoromycotina</taxon>
        <taxon>Umbelopsidomycetes</taxon>
        <taxon>Umbelopsidales</taxon>
        <taxon>Umbelopsidaceae</taxon>
        <taxon>Umbelopsis</taxon>
    </lineage>
</organism>
<proteinExistence type="inferred from homology"/>
<evidence type="ECO:0000313" key="7">
    <source>
        <dbReference type="EMBL" id="KAG2187006.1"/>
    </source>
</evidence>
<dbReference type="InterPro" id="IPR002401">
    <property type="entry name" value="Cyt_P450_E_grp-I"/>
</dbReference>
<dbReference type="Proteomes" id="UP000612746">
    <property type="component" value="Unassembled WGS sequence"/>
</dbReference>
<evidence type="ECO:0008006" key="9">
    <source>
        <dbReference type="Google" id="ProtNLM"/>
    </source>
</evidence>
<protein>
    <recommendedName>
        <fullName evidence="9">Cytochrome P450</fullName>
    </recommendedName>
</protein>
<dbReference type="PRINTS" id="PR00385">
    <property type="entry name" value="P450"/>
</dbReference>
<reference evidence="7" key="1">
    <citation type="submission" date="2020-12" db="EMBL/GenBank/DDBJ databases">
        <title>Metabolic potential, ecology and presence of endohyphal bacteria is reflected in genomic diversity of Mucoromycotina.</title>
        <authorList>
            <person name="Muszewska A."/>
            <person name="Okrasinska A."/>
            <person name="Steczkiewicz K."/>
            <person name="Drgas O."/>
            <person name="Orlowska M."/>
            <person name="Perlinska-Lenart U."/>
            <person name="Aleksandrzak-Piekarczyk T."/>
            <person name="Szatraj K."/>
            <person name="Zielenkiewicz U."/>
            <person name="Pilsyk S."/>
            <person name="Malc E."/>
            <person name="Mieczkowski P."/>
            <person name="Kruszewska J.S."/>
            <person name="Biernat P."/>
            <person name="Pawlowska J."/>
        </authorList>
    </citation>
    <scope>NUCLEOTIDE SEQUENCE</scope>
    <source>
        <strain evidence="7">WA0000051536</strain>
    </source>
</reference>
<dbReference type="PROSITE" id="PS00086">
    <property type="entry name" value="CYTOCHROME_P450"/>
    <property type="match status" value="1"/>
</dbReference>
<dbReference type="InterPro" id="IPR017972">
    <property type="entry name" value="Cyt_P450_CS"/>
</dbReference>